<dbReference type="InterPro" id="IPR018846">
    <property type="entry name" value="Beta-prop_RSE1/DDB1/CPSF1_1st"/>
</dbReference>
<gene>
    <name evidence="4" type="ORF">AAFC00_002207</name>
</gene>
<dbReference type="Pfam" id="PF23726">
    <property type="entry name" value="Beta-prop_RSE1_2nd"/>
    <property type="match status" value="1"/>
</dbReference>
<dbReference type="Gene3D" id="2.130.10.10">
    <property type="entry name" value="YVTN repeat-like/Quinoprotein amine dehydrogenase"/>
    <property type="match status" value="2"/>
</dbReference>
<evidence type="ECO:0000259" key="3">
    <source>
        <dbReference type="Pfam" id="PF23726"/>
    </source>
</evidence>
<dbReference type="EMBL" id="JBFMKM010000007">
    <property type="protein sequence ID" value="KAL1305304.1"/>
    <property type="molecule type" value="Genomic_DNA"/>
</dbReference>
<name>A0ABR3PGQ9_9PEZI</name>
<dbReference type="Proteomes" id="UP001562354">
    <property type="component" value="Unassembled WGS sequence"/>
</dbReference>
<evidence type="ECO:0000313" key="4">
    <source>
        <dbReference type="EMBL" id="KAL1305304.1"/>
    </source>
</evidence>
<dbReference type="GeneID" id="95975909"/>
<proteinExistence type="predicted"/>
<feature type="domain" description="RSE1/DDB1/CPSF1 first beta-propeller" evidence="2">
    <location>
        <begin position="39"/>
        <end position="432"/>
    </location>
</feature>
<comment type="caution">
    <text evidence="4">The sequence shown here is derived from an EMBL/GenBank/DDBJ whole genome shotgun (WGS) entry which is preliminary data.</text>
</comment>
<evidence type="ECO:0000256" key="1">
    <source>
        <dbReference type="SAM" id="MobiDB-lite"/>
    </source>
</evidence>
<sequence length="1329" mass="146963">MPDNGLTSGQDSLLEEQATRPSEQPILGLLTKTITYSPVIRWILPARIRHKDKDDLIFVGEDVIHIKQIHDGGHLRHVATKADFDCRILSAKVLGQVTYEEDDDSDSGIKAERNENPGQPFPETTRLPPQCLVLVLETHQLVFMYACEDAMGSISFEMTSNVPLPAFPSLPQQLGKHLAVDPRSRAVAVAAAQDNVFLYSVEPMGPDAQWGLGMLPVSHERPLARIRGIVQAMDFLYPPDSDPDQVILLLIVVRDRKTFLIRVIWDYVTGIQHAQYHNPLPILKGAPIPNLLIPIRSSAAFILTVGPDIWVYTNILTGHIEKVQRVVLPECDLQRPGSSPLSARWVAWARPRRNEGPNQKEDYLYLAREDGDVFYFVLERQAPERHASASHVNNFNCHIDSAFACYGNQNQNDFFAIGADMSDGAVHGIMPWPESKSEIGSEIISTLPNWTATFDLVASKISKGSDGRARPRDALFVSGGRQPYGRLSELRSGIQARSGAKFPMLQDVVQMWNLPLAGRQELLILLSRPDDSKLWRVPLGTFDEPLEQGCLVEVDEDIGIDLDSRTLAAAMVADDCIMQVTVDTITLSQGGQVGVLRESCPVGRNITAAAIDEEHDVAVTAVRENGASRINLFRISMNGNEARLQSIGSPATSVLEILSAAIFKTTMGMVAVFGTSNASLLFYGLTPDRGMIEILTHTLVEEADMSNACEDIVALTDFKQINDGQHHRLMLLCGLRDGTLHAIELLVSQAEVFSVQSSQHFVLGFTSVKLKPDTTTLSKHSPRLISLAAYATCGGGLFKITWKGASTKDLTIADVWITDAEDPSLQQGAVTAFAMVPFSDCIGEVLPQSLIVTCGDTAYITKTEANRQVVPRSLMVQGTPNRVIYSHSYGCFITVAAEIGVHPSQTRRGLDSRSIRPVIEFRGTGSRPWRYVHELEPGSRIYSITEWIYRDPSGKKYAFVALGSGPIDNKSPVNGEIILLQPVLRDGVIEQVRPRRLRTFDTAVYSLAPYGACGLVACTNPWIYMFEYQPSDSKFTEVCRFRPTHPGVYVTTAPPMVHVSTNEDSLLTLQYSPDEHRFSLVGADSIPRKAVFHLTLDLAYPPHRSSSPDGHEPTSNLTLNLLSTRDRHVVGQIAPTPETRTFSNAVTTAFDGITSRSLVRLRKANVLPPWKAARVAGIVEDRLIGTSVDGTLTGLAILEGDLAHRLRWVQRLCERSKRICPMAPRHSMNVFDGDMDEDAALILPPRGFDLESVTTERSSPVKPADMHIDGDVLQRLLDRGGVALLRQMLEDEAKRKDRIGDWVRENLDAQLEMTGTVVEDIRAVLDRWW</sequence>
<dbReference type="InterPro" id="IPR015943">
    <property type="entry name" value="WD40/YVTN_repeat-like_dom_sf"/>
</dbReference>
<dbReference type="PANTHER" id="PTHR10644">
    <property type="entry name" value="DNA REPAIR/RNA PROCESSING CPSF FAMILY"/>
    <property type="match status" value="1"/>
</dbReference>
<protein>
    <recommendedName>
        <fullName evidence="6">Cleavage/polyadenylation specificity factor A subunit N-terminal domain-containing protein</fullName>
    </recommendedName>
</protein>
<organism evidence="4 5">
    <name type="scientific">Neodothiora populina</name>
    <dbReference type="NCBI Taxonomy" id="2781224"/>
    <lineage>
        <taxon>Eukaryota</taxon>
        <taxon>Fungi</taxon>
        <taxon>Dikarya</taxon>
        <taxon>Ascomycota</taxon>
        <taxon>Pezizomycotina</taxon>
        <taxon>Dothideomycetes</taxon>
        <taxon>Dothideomycetidae</taxon>
        <taxon>Dothideales</taxon>
        <taxon>Dothioraceae</taxon>
        <taxon>Neodothiora</taxon>
    </lineage>
</organism>
<feature type="domain" description="RSE1/DDB1/CPSF1 second beta-propeller" evidence="3">
    <location>
        <begin position="505"/>
        <end position="767"/>
    </location>
</feature>
<accession>A0ABR3PGQ9</accession>
<dbReference type="RefSeq" id="XP_069201577.1">
    <property type="nucleotide sequence ID" value="XM_069341497.1"/>
</dbReference>
<reference evidence="4 5" key="1">
    <citation type="submission" date="2024-07" db="EMBL/GenBank/DDBJ databases">
        <title>Draft sequence of the Neodothiora populina.</title>
        <authorList>
            <person name="Drown D.D."/>
            <person name="Schuette U.S."/>
            <person name="Buechlein A.B."/>
            <person name="Rusch D.R."/>
            <person name="Winton L.W."/>
            <person name="Adams G.A."/>
        </authorList>
    </citation>
    <scope>NUCLEOTIDE SEQUENCE [LARGE SCALE GENOMIC DNA]</scope>
    <source>
        <strain evidence="4 5">CPC 39397</strain>
    </source>
</reference>
<keyword evidence="5" id="KW-1185">Reference proteome</keyword>
<evidence type="ECO:0008006" key="6">
    <source>
        <dbReference type="Google" id="ProtNLM"/>
    </source>
</evidence>
<dbReference type="Pfam" id="PF10433">
    <property type="entry name" value="Beta-prop_RSE1_1st"/>
    <property type="match status" value="1"/>
</dbReference>
<dbReference type="InterPro" id="IPR058543">
    <property type="entry name" value="Beta-prop_RSE1/DDB1/CPSF1_2nd"/>
</dbReference>
<dbReference type="InterPro" id="IPR050358">
    <property type="entry name" value="RSE1/DDB1/CFT1"/>
</dbReference>
<feature type="region of interest" description="Disordered" evidence="1">
    <location>
        <begin position="99"/>
        <end position="124"/>
    </location>
</feature>
<evidence type="ECO:0000313" key="5">
    <source>
        <dbReference type="Proteomes" id="UP001562354"/>
    </source>
</evidence>
<evidence type="ECO:0000259" key="2">
    <source>
        <dbReference type="Pfam" id="PF10433"/>
    </source>
</evidence>